<dbReference type="FunFam" id="3.30.70.330:FF:000165">
    <property type="entry name" value="nuclear RNA export factor 1"/>
    <property type="match status" value="1"/>
</dbReference>
<dbReference type="GO" id="GO:0016973">
    <property type="term" value="P:poly(A)+ mRNA export from nucleus"/>
    <property type="evidence" value="ECO:0007669"/>
    <property type="project" value="TreeGrafter"/>
</dbReference>
<feature type="domain" description="Nuclear RNA export factor Tap RNA-binding" evidence="9">
    <location>
        <begin position="121"/>
        <end position="200"/>
    </location>
</feature>
<dbReference type="GO" id="GO:0003723">
    <property type="term" value="F:RNA binding"/>
    <property type="evidence" value="ECO:0007669"/>
    <property type="project" value="InterPro"/>
</dbReference>
<dbReference type="InterPro" id="IPR035979">
    <property type="entry name" value="RBD_domain_sf"/>
</dbReference>
<evidence type="ECO:0000313" key="12">
    <source>
        <dbReference type="Proteomes" id="UP000694414"/>
    </source>
</evidence>
<dbReference type="Pfam" id="PF09162">
    <property type="entry name" value="Tap-RNA_bind"/>
    <property type="match status" value="1"/>
</dbReference>
<keyword evidence="12" id="KW-1185">Reference proteome</keyword>
<dbReference type="InterPro" id="IPR032675">
    <property type="entry name" value="LRR_dom_sf"/>
</dbReference>
<comment type="subcellular location">
    <subcellularLocation>
        <location evidence="2">Cytoplasm</location>
    </subcellularLocation>
    <subcellularLocation>
        <location evidence="1">Nucleus</location>
    </subcellularLocation>
</comment>
<dbReference type="GO" id="GO:0005737">
    <property type="term" value="C:cytoplasm"/>
    <property type="evidence" value="ECO:0007669"/>
    <property type="project" value="UniProtKB-SubCell"/>
</dbReference>
<dbReference type="PANTHER" id="PTHR10662:SF15">
    <property type="entry name" value="NUCLEAR RNA EXPORT FACTOR 5"/>
    <property type="match status" value="1"/>
</dbReference>
<feature type="domain" description="NXF1/2/3/5-like leucine-rich repeat" evidence="10">
    <location>
        <begin position="219"/>
        <end position="346"/>
    </location>
</feature>
<protein>
    <recommendedName>
        <fullName evidence="13">Nuclear RNA export factor Tap RNA-binding domain-containing protein</fullName>
    </recommendedName>
</protein>
<proteinExistence type="inferred from homology"/>
<dbReference type="GO" id="GO:0005634">
    <property type="term" value="C:nucleus"/>
    <property type="evidence" value="ECO:0007669"/>
    <property type="project" value="UniProtKB-SubCell"/>
</dbReference>
<dbReference type="PROSITE" id="PS51450">
    <property type="entry name" value="LRR"/>
    <property type="match status" value="1"/>
</dbReference>
<dbReference type="InterPro" id="IPR001611">
    <property type="entry name" value="Leu-rich_rpt"/>
</dbReference>
<evidence type="ECO:0000259" key="10">
    <source>
        <dbReference type="Pfam" id="PF24048"/>
    </source>
</evidence>
<dbReference type="PANTHER" id="PTHR10662">
    <property type="entry name" value="NUCLEAR RNA EXPORT FACTOR"/>
    <property type="match status" value="1"/>
</dbReference>
<evidence type="ECO:0000256" key="8">
    <source>
        <dbReference type="ARBA" id="ARBA00023242"/>
    </source>
</evidence>
<evidence type="ECO:0000256" key="6">
    <source>
        <dbReference type="ARBA" id="ARBA00022737"/>
    </source>
</evidence>
<dbReference type="FunFam" id="3.80.10.10:FF:000183">
    <property type="entry name" value="nuclear RNA export factor 2-like"/>
    <property type="match status" value="1"/>
</dbReference>
<name>A0A8C8YEV2_PROSS</name>
<dbReference type="InterPro" id="IPR057125">
    <property type="entry name" value="NXF1/2/3/5-like_LRR"/>
</dbReference>
<accession>A0A8C8YEV2</accession>
<evidence type="ECO:0000256" key="1">
    <source>
        <dbReference type="ARBA" id="ARBA00004123"/>
    </source>
</evidence>
<keyword evidence="4" id="KW-0813">Transport</keyword>
<dbReference type="SUPFAM" id="SSF52058">
    <property type="entry name" value="L domain-like"/>
    <property type="match status" value="1"/>
</dbReference>
<dbReference type="Gene3D" id="3.30.70.330">
    <property type="match status" value="1"/>
</dbReference>
<organism evidence="11 12">
    <name type="scientific">Prolemur simus</name>
    <name type="common">Greater bamboo lemur</name>
    <name type="synonym">Hapalemur simus</name>
    <dbReference type="NCBI Taxonomy" id="1328070"/>
    <lineage>
        <taxon>Eukaryota</taxon>
        <taxon>Metazoa</taxon>
        <taxon>Chordata</taxon>
        <taxon>Craniata</taxon>
        <taxon>Vertebrata</taxon>
        <taxon>Euteleostomi</taxon>
        <taxon>Mammalia</taxon>
        <taxon>Eutheria</taxon>
        <taxon>Euarchontoglires</taxon>
        <taxon>Primates</taxon>
        <taxon>Strepsirrhini</taxon>
        <taxon>Lemuriformes</taxon>
        <taxon>Lemuridae</taxon>
        <taxon>Prolemur</taxon>
    </lineage>
</organism>
<evidence type="ECO:0008006" key="13">
    <source>
        <dbReference type="Google" id="ProtNLM"/>
    </source>
</evidence>
<evidence type="ECO:0000256" key="4">
    <source>
        <dbReference type="ARBA" id="ARBA00022448"/>
    </source>
</evidence>
<dbReference type="SUPFAM" id="SSF54928">
    <property type="entry name" value="RNA-binding domain, RBD"/>
    <property type="match status" value="1"/>
</dbReference>
<evidence type="ECO:0000259" key="9">
    <source>
        <dbReference type="Pfam" id="PF09162"/>
    </source>
</evidence>
<dbReference type="Pfam" id="PF24048">
    <property type="entry name" value="LRR_NXF1-5"/>
    <property type="match status" value="1"/>
</dbReference>
<dbReference type="GeneTree" id="ENSGT00390000007539"/>
<keyword evidence="7" id="KW-0509">mRNA transport</keyword>
<dbReference type="Gene3D" id="3.80.10.10">
    <property type="entry name" value="Ribonuclease Inhibitor"/>
    <property type="match status" value="1"/>
</dbReference>
<keyword evidence="8" id="KW-0539">Nucleus</keyword>
<keyword evidence="5" id="KW-0963">Cytoplasm</keyword>
<reference evidence="11" key="2">
    <citation type="submission" date="2025-09" db="UniProtKB">
        <authorList>
            <consortium name="Ensembl"/>
        </authorList>
    </citation>
    <scope>IDENTIFICATION</scope>
</reference>
<evidence type="ECO:0000313" key="11">
    <source>
        <dbReference type="Ensembl" id="ENSPSMP00000002799.1"/>
    </source>
</evidence>
<evidence type="ECO:0000256" key="2">
    <source>
        <dbReference type="ARBA" id="ARBA00004496"/>
    </source>
</evidence>
<evidence type="ECO:0000256" key="5">
    <source>
        <dbReference type="ARBA" id="ARBA00022490"/>
    </source>
</evidence>
<comment type="similarity">
    <text evidence="3">Belongs to the NXF family.</text>
</comment>
<dbReference type="InterPro" id="IPR012677">
    <property type="entry name" value="Nucleotide-bd_a/b_plait_sf"/>
</dbReference>
<dbReference type="InterPro" id="IPR030217">
    <property type="entry name" value="NXF_fam"/>
</dbReference>
<dbReference type="Proteomes" id="UP000694414">
    <property type="component" value="Unplaced"/>
</dbReference>
<evidence type="ECO:0000256" key="7">
    <source>
        <dbReference type="ARBA" id="ARBA00022816"/>
    </source>
</evidence>
<dbReference type="AlphaFoldDB" id="A0A8C8YEV2"/>
<evidence type="ECO:0000256" key="3">
    <source>
        <dbReference type="ARBA" id="ARBA00009285"/>
    </source>
</evidence>
<sequence>MCLQTLICIPILENNDGGCYSQGRRKGGSYFQGDFGKRDLHYEHGGYEHLRSRHEEGDGNMEMKDVYEDSRVRHTPYTIRRNRRRVKWHHEDQIHITRWRERKPSGRAVEENTRGRTMENWFKVTIPYGITYDRTWLLKSIQSHCSVPFTPVDFHYFKDRARFFVQDARTASALKDVSYKICDEQNRKILIFVGPSAVPYSEQNKLKPEQMEQLKLTMNKRYDVSQQALDLQRLRFDSDLVGRHMDIILNRRNCMAATLQIIQRNFPELLSLNLRNNRLYRLDGLSDIIQKAPKVKILNLSKNELKSAWELSKVKGLKLEELWLEGNPLCHTFPDQSAYIRSVETSVTFPGPLRPLGG</sequence>
<keyword evidence="6" id="KW-0677">Repeat</keyword>
<reference evidence="11" key="1">
    <citation type="submission" date="2025-08" db="UniProtKB">
        <authorList>
            <consortium name="Ensembl"/>
        </authorList>
    </citation>
    <scope>IDENTIFICATION</scope>
</reference>
<dbReference type="InterPro" id="IPR015245">
    <property type="entry name" value="Tap_RNA-bd"/>
</dbReference>
<dbReference type="Ensembl" id="ENSPSMT00000003367.1">
    <property type="protein sequence ID" value="ENSPSMP00000002799.1"/>
    <property type="gene ID" value="ENSPSMG00000002241.1"/>
</dbReference>